<reference evidence="2" key="2">
    <citation type="submission" date="2022-06" db="EMBL/GenBank/DDBJ databases">
        <title>A Report on the Use of Tailored Phage Cocktails for 12 Distinct and Challenging Patient Cases.</title>
        <authorList>
            <person name="Green S."/>
            <person name="Clark J."/>
            <person name="Hernandez-Santos H."/>
            <person name="Weesner K."/>
            <person name="Aslam S."/>
            <person name="Campbell W."/>
            <person name="Doernberg S."/>
            <person name="Blodget E."/>
            <person name="Morris M."/>
            <person name="Suh G."/>
            <person name="Obeid K."/>
            <person name="Bocchini C."/>
            <person name="Silveira F."/>
            <person name="Filippov A."/>
            <person name="Whiteson K."/>
            <person name="Terwilliger A."/>
            <person name="Maresso A."/>
        </authorList>
    </citation>
    <scope>NUCLEOTIDE SEQUENCE</scope>
</reference>
<gene>
    <name evidence="2" type="ORF">EEc2_0053</name>
</gene>
<keyword evidence="3" id="KW-1185">Reference proteome</keyword>
<dbReference type="Proteomes" id="UP001056979">
    <property type="component" value="Segment"/>
</dbReference>
<evidence type="ECO:0000313" key="3">
    <source>
        <dbReference type="Proteomes" id="UP001056979"/>
    </source>
</evidence>
<feature type="region of interest" description="Disordered" evidence="1">
    <location>
        <begin position="21"/>
        <end position="73"/>
    </location>
</feature>
<name>A0A9E7LPN6_9CAUD</name>
<sequence>MNKFLEVLAGLIGLLVSAKKKQEEKEAQSEANHVSDNPSDWFADHFRVSAGVTRESNGETSEADADGSLRGRR</sequence>
<dbReference type="EMBL" id="ON210144">
    <property type="protein sequence ID" value="URP75100.1"/>
    <property type="molecule type" value="Genomic_DNA"/>
</dbReference>
<evidence type="ECO:0000313" key="2">
    <source>
        <dbReference type="EMBL" id="URP75100.1"/>
    </source>
</evidence>
<reference evidence="2" key="1">
    <citation type="submission" date="2022-04" db="EMBL/GenBank/DDBJ databases">
        <authorList>
            <person name="Filippov A.A."/>
            <person name="Sergueev K.V."/>
            <person name="Nikolich M.P."/>
        </authorList>
    </citation>
    <scope>NUCLEOTIDE SEQUENCE</scope>
</reference>
<organism evidence="2 3">
    <name type="scientific">Escherichia phage EEc2</name>
    <dbReference type="NCBI Taxonomy" id="2950297"/>
    <lineage>
        <taxon>Viruses</taxon>
        <taxon>Duplodnaviria</taxon>
        <taxon>Heunggongvirae</taxon>
        <taxon>Uroviricota</taxon>
        <taxon>Caudoviricetes</taxon>
        <taxon>Autographivirales</taxon>
        <taxon>Autosignataviridae</taxon>
        <taxon>Molineuxvirinae</taxon>
        <taxon>Vectrevirus</taxon>
        <taxon>Vectrevirus EEc2</taxon>
    </lineage>
</organism>
<evidence type="ECO:0000256" key="1">
    <source>
        <dbReference type="SAM" id="MobiDB-lite"/>
    </source>
</evidence>
<accession>A0A9E7LPN6</accession>
<protein>
    <submittedName>
        <fullName evidence="2">Uncharacterized protein</fullName>
    </submittedName>
</protein>
<proteinExistence type="predicted"/>